<keyword evidence="12" id="KW-1133">Transmembrane helix</keyword>
<dbReference type="PANTHER" id="PTHR11675:SF33">
    <property type="entry name" value="POLYPEPTIDE N-ACETYLGALACTOSAMINYLTRANSFERASE 3"/>
    <property type="match status" value="1"/>
</dbReference>
<feature type="region of interest" description="Disordered" evidence="21">
    <location>
        <begin position="105"/>
        <end position="138"/>
    </location>
</feature>
<dbReference type="GO" id="GO:0030246">
    <property type="term" value="F:carbohydrate binding"/>
    <property type="evidence" value="ECO:0007669"/>
    <property type="project" value="UniProtKB-KW"/>
</dbReference>
<keyword evidence="24" id="KW-1185">Reference proteome</keyword>
<dbReference type="OrthoDB" id="416652at2759"/>
<evidence type="ECO:0000256" key="21">
    <source>
        <dbReference type="SAM" id="MobiDB-lite"/>
    </source>
</evidence>
<dbReference type="Pfam" id="PF00535">
    <property type="entry name" value="Glycos_transf_2"/>
    <property type="match status" value="1"/>
</dbReference>
<evidence type="ECO:0000313" key="24">
    <source>
        <dbReference type="Proteomes" id="UP000829720"/>
    </source>
</evidence>
<dbReference type="InterPro" id="IPR001173">
    <property type="entry name" value="Glyco_trans_2-like"/>
</dbReference>
<evidence type="ECO:0000256" key="6">
    <source>
        <dbReference type="ARBA" id="ARBA00022676"/>
    </source>
</evidence>
<evidence type="ECO:0000256" key="1">
    <source>
        <dbReference type="ARBA" id="ARBA00001936"/>
    </source>
</evidence>
<dbReference type="InterPro" id="IPR000772">
    <property type="entry name" value="Ricin_B_lectin"/>
</dbReference>
<accession>A0A8T3DTQ3</accession>
<dbReference type="CDD" id="cd02510">
    <property type="entry name" value="pp-GalNAc-T"/>
    <property type="match status" value="1"/>
</dbReference>
<sequence>MITFRRLLRRRLHPWKLLIVALIFVTFLFLIQREVGSQNAEEGPWLREMAEKRNSVLDMMMGAVHNFRDAMPKMQIKAPVRQAEDAGSVSCLPGYFTAAELRPALERPPQNPSSPGASGKPFQTDRLSPAEQKEKERGEAKHCFNLYASDRISLSRDLGPDTRPPECIEQKFKRCPPLLTTSVIIVFHNEAWSTLLRTVYSVLHTAPAIFLKEIILVDDASIDEVLHEELDKYLKQLHLVKVVRQRERKGLITARLLGASVATGDVLTFLDSHCECFQGWLEPLLARIAENYTAVVSPDITTIDLNTFEFMKPSPYGQNHNRGNFDWTLAFGWESLPSHERKRRKDETYPIKTPTFAGGLFSISKEYFYHIGSYDEQMEIWGGENIEMSFRVWQCGGQLEIIPCSIVGHVFRTKSPHTFPKGTQVIARNQVRLAEVWMDDYKDIFYRRNQQAAQMAREKSFGDISKRVELRNRLQCKSFAWYLKNVYPEVFLPDLNPLHFGSVENMGKGMCLDAGENNDGGKPVILYPCHGLGGNQYFEYSTHHEIRHNIQKELCLHAADGAVKLEECQYKGRNTLVSAKQKWELREDQLIWNPGWNQCLSAHLDVPSLVPCNPSDRYQLWMFR</sequence>
<dbReference type="InterPro" id="IPR035992">
    <property type="entry name" value="Ricin_B-like_lectins"/>
</dbReference>
<evidence type="ECO:0000259" key="22">
    <source>
        <dbReference type="SMART" id="SM00458"/>
    </source>
</evidence>
<keyword evidence="14" id="KW-0472">Membrane</keyword>
<dbReference type="Proteomes" id="UP000829720">
    <property type="component" value="Unassembled WGS sequence"/>
</dbReference>
<evidence type="ECO:0000256" key="5">
    <source>
        <dbReference type="ARBA" id="ARBA00012644"/>
    </source>
</evidence>
<comment type="catalytic activity">
    <reaction evidence="19">
        <text>L-seryl-[protein] + UDP-N-acetyl-alpha-D-galactosamine = a 3-O-[N-acetyl-alpha-D-galactosaminyl]-L-seryl-[protein] + UDP + H(+)</text>
        <dbReference type="Rhea" id="RHEA:23956"/>
        <dbReference type="Rhea" id="RHEA-COMP:9863"/>
        <dbReference type="Rhea" id="RHEA-COMP:12788"/>
        <dbReference type="ChEBI" id="CHEBI:15378"/>
        <dbReference type="ChEBI" id="CHEBI:29999"/>
        <dbReference type="ChEBI" id="CHEBI:53604"/>
        <dbReference type="ChEBI" id="CHEBI:58223"/>
        <dbReference type="ChEBI" id="CHEBI:67138"/>
        <dbReference type="EC" id="2.4.1.41"/>
    </reaction>
</comment>
<evidence type="ECO:0000256" key="3">
    <source>
        <dbReference type="ARBA" id="ARBA00004922"/>
    </source>
</evidence>
<dbReference type="SMART" id="SM00458">
    <property type="entry name" value="RICIN"/>
    <property type="match status" value="1"/>
</dbReference>
<reference evidence="23" key="1">
    <citation type="submission" date="2021-01" db="EMBL/GenBank/DDBJ databases">
        <authorList>
            <person name="Zahm M."/>
            <person name="Roques C."/>
            <person name="Cabau C."/>
            <person name="Klopp C."/>
            <person name="Donnadieu C."/>
            <person name="Jouanno E."/>
            <person name="Lampietro C."/>
            <person name="Louis A."/>
            <person name="Herpin A."/>
            <person name="Echchiki A."/>
            <person name="Berthelot C."/>
            <person name="Parey E."/>
            <person name="Roest-Crollius H."/>
            <person name="Braasch I."/>
            <person name="Postlethwait J."/>
            <person name="Bobe J."/>
            <person name="Montfort J."/>
            <person name="Bouchez O."/>
            <person name="Begum T."/>
            <person name="Mejri S."/>
            <person name="Adams A."/>
            <person name="Chen W.-J."/>
            <person name="Guiguen Y."/>
        </authorList>
    </citation>
    <scope>NUCLEOTIDE SEQUENCE</scope>
    <source>
        <tissue evidence="23">Blood</tissue>
    </source>
</reference>
<keyword evidence="10 20" id="KW-0430">Lectin</keyword>
<dbReference type="Gene3D" id="3.90.550.10">
    <property type="entry name" value="Spore Coat Polysaccharide Biosynthesis Protein SpsA, Chain A"/>
    <property type="match status" value="1"/>
</dbReference>
<dbReference type="Gene3D" id="2.80.10.50">
    <property type="match status" value="1"/>
</dbReference>
<evidence type="ECO:0000256" key="4">
    <source>
        <dbReference type="ARBA" id="ARBA00005680"/>
    </source>
</evidence>
<dbReference type="SUPFAM" id="SSF50370">
    <property type="entry name" value="Ricin B-like lectins"/>
    <property type="match status" value="1"/>
</dbReference>
<gene>
    <name evidence="23" type="ORF">AGOR_G00059220</name>
</gene>
<dbReference type="InterPro" id="IPR029044">
    <property type="entry name" value="Nucleotide-diphossugar_trans"/>
</dbReference>
<keyword evidence="16" id="KW-0325">Glycoprotein</keyword>
<evidence type="ECO:0000256" key="17">
    <source>
        <dbReference type="ARBA" id="ARBA00023211"/>
    </source>
</evidence>
<evidence type="ECO:0000256" key="10">
    <source>
        <dbReference type="ARBA" id="ARBA00022734"/>
    </source>
</evidence>
<evidence type="ECO:0000313" key="23">
    <source>
        <dbReference type="EMBL" id="KAI1899194.1"/>
    </source>
</evidence>
<keyword evidence="6 20" id="KW-0328">Glycosyltransferase</keyword>
<dbReference type="EC" id="2.4.1.-" evidence="20"/>
<dbReference type="GO" id="GO:0006493">
    <property type="term" value="P:protein O-linked glycosylation"/>
    <property type="evidence" value="ECO:0007669"/>
    <property type="project" value="TreeGrafter"/>
</dbReference>
<keyword evidence="11" id="KW-0735">Signal-anchor</keyword>
<dbReference type="Pfam" id="PF00652">
    <property type="entry name" value="Ricin_B_lectin"/>
    <property type="match status" value="1"/>
</dbReference>
<evidence type="ECO:0000256" key="12">
    <source>
        <dbReference type="ARBA" id="ARBA00022989"/>
    </source>
</evidence>
<keyword evidence="17 20" id="KW-0464">Manganese</keyword>
<evidence type="ECO:0000256" key="20">
    <source>
        <dbReference type="RuleBase" id="RU361242"/>
    </source>
</evidence>
<evidence type="ECO:0000256" key="2">
    <source>
        <dbReference type="ARBA" id="ARBA00004323"/>
    </source>
</evidence>
<evidence type="ECO:0000256" key="18">
    <source>
        <dbReference type="ARBA" id="ARBA00050905"/>
    </source>
</evidence>
<keyword evidence="15 20" id="KW-1015">Disulfide bond</keyword>
<organism evidence="23 24">
    <name type="scientific">Albula goreensis</name>
    <dbReference type="NCBI Taxonomy" id="1534307"/>
    <lineage>
        <taxon>Eukaryota</taxon>
        <taxon>Metazoa</taxon>
        <taxon>Chordata</taxon>
        <taxon>Craniata</taxon>
        <taxon>Vertebrata</taxon>
        <taxon>Euteleostomi</taxon>
        <taxon>Actinopterygii</taxon>
        <taxon>Neopterygii</taxon>
        <taxon>Teleostei</taxon>
        <taxon>Albuliformes</taxon>
        <taxon>Albulidae</taxon>
        <taxon>Albula</taxon>
    </lineage>
</organism>
<dbReference type="GO" id="GO:0004653">
    <property type="term" value="F:polypeptide N-acetylgalactosaminyltransferase activity"/>
    <property type="evidence" value="ECO:0007669"/>
    <property type="project" value="UniProtKB-EC"/>
</dbReference>
<evidence type="ECO:0000256" key="9">
    <source>
        <dbReference type="ARBA" id="ARBA00022723"/>
    </source>
</evidence>
<dbReference type="GO" id="GO:0000139">
    <property type="term" value="C:Golgi membrane"/>
    <property type="evidence" value="ECO:0007669"/>
    <property type="project" value="UniProtKB-SubCell"/>
</dbReference>
<evidence type="ECO:0000256" key="13">
    <source>
        <dbReference type="ARBA" id="ARBA00023034"/>
    </source>
</evidence>
<keyword evidence="8" id="KW-0812">Transmembrane</keyword>
<comment type="caution">
    <text evidence="23">The sequence shown here is derived from an EMBL/GenBank/DDBJ whole genome shotgun (WGS) entry which is preliminary data.</text>
</comment>
<dbReference type="GO" id="GO:0046872">
    <property type="term" value="F:metal ion binding"/>
    <property type="evidence" value="ECO:0007669"/>
    <property type="project" value="UniProtKB-KW"/>
</dbReference>
<evidence type="ECO:0000256" key="14">
    <source>
        <dbReference type="ARBA" id="ARBA00023136"/>
    </source>
</evidence>
<evidence type="ECO:0000256" key="7">
    <source>
        <dbReference type="ARBA" id="ARBA00022679"/>
    </source>
</evidence>
<evidence type="ECO:0000256" key="15">
    <source>
        <dbReference type="ARBA" id="ARBA00023157"/>
    </source>
</evidence>
<evidence type="ECO:0000256" key="11">
    <source>
        <dbReference type="ARBA" id="ARBA00022968"/>
    </source>
</evidence>
<evidence type="ECO:0000256" key="8">
    <source>
        <dbReference type="ARBA" id="ARBA00022692"/>
    </source>
</evidence>
<comment type="pathway">
    <text evidence="3 20">Protein modification; protein glycosylation.</text>
</comment>
<proteinExistence type="inferred from homology"/>
<dbReference type="FunFam" id="3.90.550.10:FF:000039">
    <property type="entry name" value="Polypeptide N-acetylgalactosaminyltransferase"/>
    <property type="match status" value="1"/>
</dbReference>
<dbReference type="FunFam" id="2.80.10.50:FF:000024">
    <property type="entry name" value="Polypeptide N-acetylgalactosaminyltransferase"/>
    <property type="match status" value="1"/>
</dbReference>
<comment type="cofactor">
    <cofactor evidence="1 20">
        <name>Mn(2+)</name>
        <dbReference type="ChEBI" id="CHEBI:29035"/>
    </cofactor>
</comment>
<evidence type="ECO:0000256" key="19">
    <source>
        <dbReference type="ARBA" id="ARBA00052209"/>
    </source>
</evidence>
<keyword evidence="7 20" id="KW-0808">Transferase</keyword>
<comment type="similarity">
    <text evidence="4 20">Belongs to the glycosyltransferase 2 family. GalNAc-T subfamily.</text>
</comment>
<comment type="subcellular location">
    <subcellularLocation>
        <location evidence="2 20">Golgi apparatus membrane</location>
        <topology evidence="2 20">Single-pass type II membrane protein</topology>
    </subcellularLocation>
</comment>
<dbReference type="EMBL" id="JAERUA010000005">
    <property type="protein sequence ID" value="KAI1899194.1"/>
    <property type="molecule type" value="Genomic_DNA"/>
</dbReference>
<evidence type="ECO:0000256" key="16">
    <source>
        <dbReference type="ARBA" id="ARBA00023180"/>
    </source>
</evidence>
<feature type="domain" description="Ricin B lectin" evidence="22">
    <location>
        <begin position="500"/>
        <end position="624"/>
    </location>
</feature>
<dbReference type="PANTHER" id="PTHR11675">
    <property type="entry name" value="N-ACETYLGALACTOSAMINYLTRANSFERASE"/>
    <property type="match status" value="1"/>
</dbReference>
<keyword evidence="9" id="KW-0479">Metal-binding</keyword>
<dbReference type="SUPFAM" id="SSF53448">
    <property type="entry name" value="Nucleotide-diphospho-sugar transferases"/>
    <property type="match status" value="1"/>
</dbReference>
<name>A0A8T3DTQ3_9TELE</name>
<dbReference type="InterPro" id="IPR045885">
    <property type="entry name" value="GalNAc-T"/>
</dbReference>
<comment type="catalytic activity">
    <reaction evidence="18">
        <text>L-threonyl-[protein] + UDP-N-acetyl-alpha-D-galactosamine = a 3-O-[N-acetyl-alpha-D-galactosaminyl]-L-threonyl-[protein] + UDP + H(+)</text>
        <dbReference type="Rhea" id="RHEA:52424"/>
        <dbReference type="Rhea" id="RHEA-COMP:11060"/>
        <dbReference type="Rhea" id="RHEA-COMP:11689"/>
        <dbReference type="ChEBI" id="CHEBI:15378"/>
        <dbReference type="ChEBI" id="CHEBI:30013"/>
        <dbReference type="ChEBI" id="CHEBI:58223"/>
        <dbReference type="ChEBI" id="CHEBI:67138"/>
        <dbReference type="ChEBI" id="CHEBI:87075"/>
        <dbReference type="EC" id="2.4.1.41"/>
    </reaction>
</comment>
<dbReference type="PROSITE" id="PS50231">
    <property type="entry name" value="RICIN_B_LECTIN"/>
    <property type="match status" value="1"/>
</dbReference>
<dbReference type="AlphaFoldDB" id="A0A8T3DTQ3"/>
<protein>
    <recommendedName>
        <fullName evidence="5 20">Polypeptide N-acetylgalactosaminyltransferase</fullName>
        <ecNumber evidence="20">2.4.1.-</ecNumber>
    </recommendedName>
    <alternativeName>
        <fullName evidence="20">Protein-UDP acetylgalactosaminyltransferase</fullName>
    </alternativeName>
</protein>
<keyword evidence="13 20" id="KW-0333">Golgi apparatus</keyword>